<keyword evidence="1 3" id="KW-0597">Phosphoprotein</keyword>
<dbReference type="InterPro" id="IPR001789">
    <property type="entry name" value="Sig_transdc_resp-reg_receiver"/>
</dbReference>
<dbReference type="GO" id="GO:0000160">
    <property type="term" value="P:phosphorelay signal transduction system"/>
    <property type="evidence" value="ECO:0007669"/>
    <property type="project" value="UniProtKB-KW"/>
</dbReference>
<dbReference type="CDD" id="cd17548">
    <property type="entry name" value="REC_DivK-like"/>
    <property type="match status" value="1"/>
</dbReference>
<evidence type="ECO:0000256" key="3">
    <source>
        <dbReference type="PROSITE-ProRule" id="PRU00169"/>
    </source>
</evidence>
<dbReference type="RefSeq" id="WP_183356255.1">
    <property type="nucleotide sequence ID" value="NZ_BLXX01000014.1"/>
</dbReference>
<dbReference type="PROSITE" id="PS50110">
    <property type="entry name" value="RESPONSE_REGULATORY"/>
    <property type="match status" value="1"/>
</dbReference>
<dbReference type="Proteomes" id="UP000556026">
    <property type="component" value="Unassembled WGS sequence"/>
</dbReference>
<protein>
    <submittedName>
        <fullName evidence="5">Response regulator</fullName>
    </submittedName>
</protein>
<dbReference type="Pfam" id="PF00072">
    <property type="entry name" value="Response_reg"/>
    <property type="match status" value="1"/>
</dbReference>
<reference evidence="6" key="1">
    <citation type="submission" date="2020-06" db="EMBL/GenBank/DDBJ databases">
        <title>Draft genomic sequence of Geomonas sp. Red330.</title>
        <authorList>
            <person name="Itoh H."/>
            <person name="Zhenxing X."/>
            <person name="Ushijima N."/>
            <person name="Masuda Y."/>
            <person name="Shiratori Y."/>
            <person name="Senoo K."/>
        </authorList>
    </citation>
    <scope>NUCLEOTIDE SEQUENCE [LARGE SCALE GENOMIC DNA]</scope>
    <source>
        <strain evidence="6">Red330</strain>
    </source>
</reference>
<feature type="modified residue" description="4-aspartylphosphate" evidence="3">
    <location>
        <position position="53"/>
    </location>
</feature>
<proteinExistence type="predicted"/>
<keyword evidence="6" id="KW-1185">Reference proteome</keyword>
<name>A0A6V8MNF0_9BACT</name>
<dbReference type="PANTHER" id="PTHR45339">
    <property type="entry name" value="HYBRID SIGNAL TRANSDUCTION HISTIDINE KINASE J"/>
    <property type="match status" value="1"/>
</dbReference>
<dbReference type="SMART" id="SM00448">
    <property type="entry name" value="REC"/>
    <property type="match status" value="1"/>
</dbReference>
<dbReference type="EMBL" id="BLXX01000014">
    <property type="protein sequence ID" value="GFO61464.1"/>
    <property type="molecule type" value="Genomic_DNA"/>
</dbReference>
<feature type="domain" description="Response regulatory" evidence="4">
    <location>
        <begin position="4"/>
        <end position="120"/>
    </location>
</feature>
<organism evidence="5 6">
    <name type="scientific">Geomonas silvestris</name>
    <dbReference type="NCBI Taxonomy" id="2740184"/>
    <lineage>
        <taxon>Bacteria</taxon>
        <taxon>Pseudomonadati</taxon>
        <taxon>Thermodesulfobacteriota</taxon>
        <taxon>Desulfuromonadia</taxon>
        <taxon>Geobacterales</taxon>
        <taxon>Geobacteraceae</taxon>
        <taxon>Geomonas</taxon>
    </lineage>
</organism>
<evidence type="ECO:0000313" key="6">
    <source>
        <dbReference type="Proteomes" id="UP000556026"/>
    </source>
</evidence>
<gene>
    <name evidence="5" type="ORF">GMST_37890</name>
</gene>
<dbReference type="Gene3D" id="3.40.50.2300">
    <property type="match status" value="1"/>
</dbReference>
<evidence type="ECO:0000256" key="2">
    <source>
        <dbReference type="ARBA" id="ARBA00023012"/>
    </source>
</evidence>
<dbReference type="InterPro" id="IPR011006">
    <property type="entry name" value="CheY-like_superfamily"/>
</dbReference>
<dbReference type="PANTHER" id="PTHR45339:SF1">
    <property type="entry name" value="HYBRID SIGNAL TRANSDUCTION HISTIDINE KINASE J"/>
    <property type="match status" value="1"/>
</dbReference>
<comment type="caution">
    <text evidence="5">The sequence shown here is derived from an EMBL/GenBank/DDBJ whole genome shotgun (WGS) entry which is preliminary data.</text>
</comment>
<keyword evidence="2" id="KW-0902">Two-component regulatory system</keyword>
<evidence type="ECO:0000313" key="5">
    <source>
        <dbReference type="EMBL" id="GFO61464.1"/>
    </source>
</evidence>
<dbReference type="AlphaFoldDB" id="A0A6V8MNF0"/>
<dbReference type="SUPFAM" id="SSF52172">
    <property type="entry name" value="CheY-like"/>
    <property type="match status" value="1"/>
</dbReference>
<evidence type="ECO:0000259" key="4">
    <source>
        <dbReference type="PROSITE" id="PS50110"/>
    </source>
</evidence>
<accession>A0A6V8MNF0</accession>
<evidence type="ECO:0000256" key="1">
    <source>
        <dbReference type="ARBA" id="ARBA00022553"/>
    </source>
</evidence>
<sequence>MPNKILIVEDNDNNRRLFQDILSFHGHEVAVASDGQEGVALARQLMPDLVLMDIQMPGMDGMSAGCQLKADPATRGLRIIALTSFAMQGDEAKFLAAGFDGYLSKPVSTRELPILVKKWLEATP</sequence>